<keyword evidence="2" id="KW-0808">Transferase</keyword>
<dbReference type="HOGENOM" id="CLU_025996_0_0_7"/>
<dbReference type="Gene3D" id="3.90.550.10">
    <property type="entry name" value="Spore Coat Polysaccharide Biosynthesis Protein SpsA, Chain A"/>
    <property type="match status" value="1"/>
</dbReference>
<dbReference type="CDD" id="cd00761">
    <property type="entry name" value="Glyco_tranf_GTA_type"/>
    <property type="match status" value="1"/>
</dbReference>
<reference evidence="2 3" key="1">
    <citation type="submission" date="2005-11" db="EMBL/GenBank/DDBJ databases">
        <title>The complete genome sequence of Lawsonia intracellularis: the causative agent of proliferative enteropathy.</title>
        <authorList>
            <person name="Kaur K."/>
            <person name="Zhang Q."/>
            <person name="Beckler D."/>
            <person name="Munir S."/>
            <person name="Li L."/>
            <person name="Kinsley K."/>
            <person name="Herron L."/>
            <person name="Peterson A."/>
            <person name="May B."/>
            <person name="Singh S."/>
            <person name="Gebhart C."/>
            <person name="Kapur V."/>
        </authorList>
    </citation>
    <scope>NUCLEOTIDE SEQUENCE [LARGE SCALE GENOMIC DNA]</scope>
    <source>
        <strain evidence="2 3">PHE/MN1-00</strain>
        <plasmid evidence="3">pLaw3</plasmid>
    </source>
</reference>
<dbReference type="PANTHER" id="PTHR43685">
    <property type="entry name" value="GLYCOSYLTRANSFERASE"/>
    <property type="match status" value="1"/>
</dbReference>
<dbReference type="Pfam" id="PF00535">
    <property type="entry name" value="Glycos_transf_2"/>
    <property type="match status" value="1"/>
</dbReference>
<dbReference type="RefSeq" id="WP_011527404.1">
    <property type="nucleotide sequence ID" value="NC_008014.1"/>
</dbReference>
<evidence type="ECO:0000313" key="2">
    <source>
        <dbReference type="EMBL" id="CAJ54037.1"/>
    </source>
</evidence>
<feature type="domain" description="Glycosyltransferase 2-like" evidence="1">
    <location>
        <begin position="9"/>
        <end position="147"/>
    </location>
</feature>
<protein>
    <submittedName>
        <fullName evidence="2">Probable glycosyl transferase</fullName>
    </submittedName>
</protein>
<evidence type="ECO:0000313" key="3">
    <source>
        <dbReference type="Proteomes" id="UP000002430"/>
    </source>
</evidence>
<geneLocation type="plasmid" evidence="3">
    <name>pLaw3</name>
</geneLocation>
<dbReference type="SMR" id="Q1MNP6"/>
<proteinExistence type="predicted"/>
<dbReference type="KEGG" id="lip:LIC085"/>
<dbReference type="InterPro" id="IPR001173">
    <property type="entry name" value="Glyco_trans_2-like"/>
</dbReference>
<dbReference type="PANTHER" id="PTHR43685:SF2">
    <property type="entry name" value="GLYCOSYLTRANSFERASE 2-LIKE DOMAIN-CONTAINING PROTEIN"/>
    <property type="match status" value="1"/>
</dbReference>
<dbReference type="Proteomes" id="UP000002430">
    <property type="component" value="Plasmid 3"/>
</dbReference>
<organism evidence="2 3">
    <name type="scientific">Lawsonia intracellularis (strain PHE/MN1-00)</name>
    <dbReference type="NCBI Taxonomy" id="363253"/>
    <lineage>
        <taxon>Bacteria</taxon>
        <taxon>Pseudomonadati</taxon>
        <taxon>Thermodesulfobacteriota</taxon>
        <taxon>Desulfovibrionia</taxon>
        <taxon>Desulfovibrionales</taxon>
        <taxon>Desulfovibrionaceae</taxon>
        <taxon>Lawsonia</taxon>
    </lineage>
</organism>
<dbReference type="SUPFAM" id="SSF53448">
    <property type="entry name" value="Nucleotide-diphospho-sugar transferases"/>
    <property type="match status" value="1"/>
</dbReference>
<keyword evidence="3" id="KW-1185">Reference proteome</keyword>
<keyword evidence="2" id="KW-0614">Plasmid</keyword>
<sequence length="321" mass="36877">MSPTSPIISIIIPTYNMEPWITDTIHSVLKQSFSNFECIIIDDGSTDNTVPTIQQIHDPRLHILQQTNQGVSAARNTGLSHAKGQYIAFLDGDDLWDSQFLQIMLNALQTSPGSKLSWCNTVMFMDVTYKKKPQPWGDIHKTGNIWWDFLQHTYFTMGAFLVETQLIKHIGVFDTTLLVGEDRDFILRILAYLYSKSSSFTQVIHIPIPLKYYRIHTRNSVKKYASQALQDEWYYMKKHIEHPTIPEHIKKKSYSNLAFKLAVIAAFGTKNISSALSWYGKAIKIHPWNLNLYLLPLKKCLLSLMPQLKVNIPGSLKNYLQ</sequence>
<name>Q1MNP6_LAWIP</name>
<dbReference type="CAZy" id="GT2">
    <property type="family name" value="Glycosyltransferase Family 2"/>
</dbReference>
<dbReference type="InterPro" id="IPR050834">
    <property type="entry name" value="Glycosyltransf_2"/>
</dbReference>
<dbReference type="GO" id="GO:0016740">
    <property type="term" value="F:transferase activity"/>
    <property type="evidence" value="ECO:0007669"/>
    <property type="project" value="UniProtKB-KW"/>
</dbReference>
<accession>Q1MNP6</accession>
<dbReference type="AlphaFoldDB" id="Q1MNP6"/>
<evidence type="ECO:0000259" key="1">
    <source>
        <dbReference type="Pfam" id="PF00535"/>
    </source>
</evidence>
<dbReference type="EMBL" id="AM180255">
    <property type="protein sequence ID" value="CAJ54037.1"/>
    <property type="molecule type" value="Genomic_DNA"/>
</dbReference>
<dbReference type="OrthoDB" id="5291101at2"/>
<dbReference type="InterPro" id="IPR029044">
    <property type="entry name" value="Nucleotide-diphossugar_trans"/>
</dbReference>
<gene>
    <name evidence="2" type="ordered locus">LIC085</name>
</gene>